<evidence type="ECO:0000256" key="3">
    <source>
        <dbReference type="ARBA" id="ARBA00022692"/>
    </source>
</evidence>
<comment type="caution">
    <text evidence="13">The sequence shown here is derived from an EMBL/GenBank/DDBJ whole genome shotgun (WGS) entry which is preliminary data.</text>
</comment>
<keyword evidence="10" id="KW-0732">Signal</keyword>
<keyword evidence="4" id="KW-0677">Repeat</keyword>
<dbReference type="InterPro" id="IPR027417">
    <property type="entry name" value="P-loop_NTPase"/>
</dbReference>
<dbReference type="Proteomes" id="UP000821837">
    <property type="component" value="Chromosome 11"/>
</dbReference>
<dbReference type="CDD" id="cd03250">
    <property type="entry name" value="ABCC_MRP_domain1"/>
    <property type="match status" value="1"/>
</dbReference>
<dbReference type="InterPro" id="IPR050173">
    <property type="entry name" value="ABC_transporter_C-like"/>
</dbReference>
<dbReference type="Gene3D" id="1.20.1560.10">
    <property type="entry name" value="ABC transporter type 1, transmembrane domain"/>
    <property type="match status" value="1"/>
</dbReference>
<dbReference type="PANTHER" id="PTHR24223:SF443">
    <property type="entry name" value="MULTIDRUG-RESISTANCE LIKE PROTEIN 1, ISOFORM I"/>
    <property type="match status" value="1"/>
</dbReference>
<dbReference type="VEuPathDB" id="VectorBase:RSAN_046680"/>
<dbReference type="InterPro" id="IPR017871">
    <property type="entry name" value="ABC_transporter-like_CS"/>
</dbReference>
<feature type="transmembrane region" description="Helical" evidence="9">
    <location>
        <begin position="113"/>
        <end position="132"/>
    </location>
</feature>
<feature type="transmembrane region" description="Helical" evidence="9">
    <location>
        <begin position="64"/>
        <end position="81"/>
    </location>
</feature>
<reference evidence="13" key="1">
    <citation type="journal article" date="2020" name="Cell">
        <title>Large-Scale Comparative Analyses of Tick Genomes Elucidate Their Genetic Diversity and Vector Capacities.</title>
        <authorList>
            <consortium name="Tick Genome and Microbiome Consortium (TIGMIC)"/>
            <person name="Jia N."/>
            <person name="Wang J."/>
            <person name="Shi W."/>
            <person name="Du L."/>
            <person name="Sun Y."/>
            <person name="Zhan W."/>
            <person name="Jiang J.F."/>
            <person name="Wang Q."/>
            <person name="Zhang B."/>
            <person name="Ji P."/>
            <person name="Bell-Sakyi L."/>
            <person name="Cui X.M."/>
            <person name="Yuan T.T."/>
            <person name="Jiang B.G."/>
            <person name="Yang W.F."/>
            <person name="Lam T.T."/>
            <person name="Chang Q.C."/>
            <person name="Ding S.J."/>
            <person name="Wang X.J."/>
            <person name="Zhu J.G."/>
            <person name="Ruan X.D."/>
            <person name="Zhao L."/>
            <person name="Wei J.T."/>
            <person name="Ye R.Z."/>
            <person name="Que T.C."/>
            <person name="Du C.H."/>
            <person name="Zhou Y.H."/>
            <person name="Cheng J.X."/>
            <person name="Dai P.F."/>
            <person name="Guo W.B."/>
            <person name="Han X.H."/>
            <person name="Huang E.J."/>
            <person name="Li L.F."/>
            <person name="Wei W."/>
            <person name="Gao Y.C."/>
            <person name="Liu J.Z."/>
            <person name="Shao H.Z."/>
            <person name="Wang X."/>
            <person name="Wang C.C."/>
            <person name="Yang T.C."/>
            <person name="Huo Q.B."/>
            <person name="Li W."/>
            <person name="Chen H.Y."/>
            <person name="Chen S.E."/>
            <person name="Zhou L.G."/>
            <person name="Ni X.B."/>
            <person name="Tian J.H."/>
            <person name="Sheng Y."/>
            <person name="Liu T."/>
            <person name="Pan Y.S."/>
            <person name="Xia L.Y."/>
            <person name="Li J."/>
            <person name="Zhao F."/>
            <person name="Cao W.C."/>
        </authorList>
    </citation>
    <scope>NUCLEOTIDE SEQUENCE</scope>
    <source>
        <strain evidence="13">Rsan-2018</strain>
    </source>
</reference>
<keyword evidence="3 9" id="KW-0812">Transmembrane</keyword>
<reference evidence="13" key="2">
    <citation type="submission" date="2021-09" db="EMBL/GenBank/DDBJ databases">
        <authorList>
            <person name="Jia N."/>
            <person name="Wang J."/>
            <person name="Shi W."/>
            <person name="Du L."/>
            <person name="Sun Y."/>
            <person name="Zhan W."/>
            <person name="Jiang J."/>
            <person name="Wang Q."/>
            <person name="Zhang B."/>
            <person name="Ji P."/>
            <person name="Sakyi L.B."/>
            <person name="Cui X."/>
            <person name="Yuan T."/>
            <person name="Jiang B."/>
            <person name="Yang W."/>
            <person name="Lam T.T.-Y."/>
            <person name="Chang Q."/>
            <person name="Ding S."/>
            <person name="Wang X."/>
            <person name="Zhu J."/>
            <person name="Ruan X."/>
            <person name="Zhao L."/>
            <person name="Wei J."/>
            <person name="Que T."/>
            <person name="Du C."/>
            <person name="Cheng J."/>
            <person name="Dai P."/>
            <person name="Han X."/>
            <person name="Huang E."/>
            <person name="Gao Y."/>
            <person name="Liu J."/>
            <person name="Shao H."/>
            <person name="Ye R."/>
            <person name="Li L."/>
            <person name="Wei W."/>
            <person name="Wang X."/>
            <person name="Wang C."/>
            <person name="Huo Q."/>
            <person name="Li W."/>
            <person name="Guo W."/>
            <person name="Chen H."/>
            <person name="Chen S."/>
            <person name="Zhou L."/>
            <person name="Zhou L."/>
            <person name="Ni X."/>
            <person name="Tian J."/>
            <person name="Zhou Y."/>
            <person name="Sheng Y."/>
            <person name="Liu T."/>
            <person name="Pan Y."/>
            <person name="Xia L."/>
            <person name="Li J."/>
            <person name="Zhao F."/>
            <person name="Cao W."/>
        </authorList>
    </citation>
    <scope>NUCLEOTIDE SEQUENCE</scope>
    <source>
        <strain evidence="13">Rsan-2018</strain>
        <tissue evidence="13">Larvae</tissue>
    </source>
</reference>
<evidence type="ECO:0000256" key="10">
    <source>
        <dbReference type="SAM" id="SignalP"/>
    </source>
</evidence>
<keyword evidence="6" id="KW-0067">ATP-binding</keyword>
<evidence type="ECO:0000313" key="14">
    <source>
        <dbReference type="Proteomes" id="UP000821837"/>
    </source>
</evidence>
<keyword evidence="14" id="KW-1185">Reference proteome</keyword>
<feature type="transmembrane region" description="Helical" evidence="9">
    <location>
        <begin position="240"/>
        <end position="262"/>
    </location>
</feature>
<evidence type="ECO:0000256" key="1">
    <source>
        <dbReference type="ARBA" id="ARBA00004128"/>
    </source>
</evidence>
<dbReference type="PROSITE" id="PS00211">
    <property type="entry name" value="ABC_TRANSPORTER_1"/>
    <property type="match status" value="1"/>
</dbReference>
<sequence>MLLKASTRVEVTTLTALLLASCAAEFLSGSFESTCAYSLAVRVRALLQGSVFTKMTRMSPATLSRYPAGYLVSIIGVDCGVITTTFTVVTRIGFSLLFTPVMYYVLWVRLGTIPVLCGVTWQIFVLLLLIPAMKLQRELWGRVIKCRDARLKKVTDILSSVRLVKFYAWEETFADSLTKLRRPEVQHMFRLNVTDGLLDSLLVSTSSVLAIILFGTWALFNPGKELTASLSFSCIYTLSLLDPACSNVVSMLRLIVLVIFGLKRISKACTEPERNEDTSTSEDDALPPGSICLDDCSFTWSNEEASIGTSVEAALRDVSLKVEPGSLVGIVGSVGSGKSTLLSALQGDVQQISGRCRVMGTIACMPQSACIYNMSIRDNILFGKPHDASLYNRVLSACDLLKDMAGFPTGDLTEVGQKGATLSGGQKQRIALARAVYSESSVYLLDDTLSALDVHVAAKVFDKVIGQHGLLRKKVMRYQ</sequence>
<name>A0A9D4Q944_RHISA</name>
<evidence type="ECO:0000259" key="11">
    <source>
        <dbReference type="PROSITE" id="PS50893"/>
    </source>
</evidence>
<feature type="domain" description="ABC transmembrane type-1" evidence="12">
    <location>
        <begin position="1"/>
        <end position="257"/>
    </location>
</feature>
<dbReference type="PANTHER" id="PTHR24223">
    <property type="entry name" value="ATP-BINDING CASSETTE SUB-FAMILY C"/>
    <property type="match status" value="1"/>
</dbReference>
<feature type="chain" id="PRO_5038963630" description="ABC transporter" evidence="10">
    <location>
        <begin position="25"/>
        <end position="479"/>
    </location>
</feature>
<dbReference type="InterPro" id="IPR036640">
    <property type="entry name" value="ABC1_TM_sf"/>
</dbReference>
<protein>
    <recommendedName>
        <fullName evidence="15">ABC transporter</fullName>
    </recommendedName>
</protein>
<dbReference type="GO" id="GO:0005774">
    <property type="term" value="C:vacuolar membrane"/>
    <property type="evidence" value="ECO:0007669"/>
    <property type="project" value="UniProtKB-SubCell"/>
</dbReference>
<dbReference type="AlphaFoldDB" id="A0A9D4Q944"/>
<dbReference type="InterPro" id="IPR003439">
    <property type="entry name" value="ABC_transporter-like_ATP-bd"/>
</dbReference>
<evidence type="ECO:0000256" key="4">
    <source>
        <dbReference type="ARBA" id="ARBA00022737"/>
    </source>
</evidence>
<evidence type="ECO:0000256" key="8">
    <source>
        <dbReference type="ARBA" id="ARBA00023136"/>
    </source>
</evidence>
<evidence type="ECO:0008006" key="15">
    <source>
        <dbReference type="Google" id="ProtNLM"/>
    </source>
</evidence>
<evidence type="ECO:0000256" key="9">
    <source>
        <dbReference type="SAM" id="Phobius"/>
    </source>
</evidence>
<feature type="domain" description="ABC transporter" evidence="11">
    <location>
        <begin position="291"/>
        <end position="479"/>
    </location>
</feature>
<dbReference type="InterPro" id="IPR003593">
    <property type="entry name" value="AAA+_ATPase"/>
</dbReference>
<dbReference type="InterPro" id="IPR011527">
    <property type="entry name" value="ABC1_TM_dom"/>
</dbReference>
<dbReference type="Pfam" id="PF00664">
    <property type="entry name" value="ABC_membrane"/>
    <property type="match status" value="1"/>
</dbReference>
<feature type="signal peptide" evidence="10">
    <location>
        <begin position="1"/>
        <end position="24"/>
    </location>
</feature>
<dbReference type="GO" id="GO:0016887">
    <property type="term" value="F:ATP hydrolysis activity"/>
    <property type="evidence" value="ECO:0007669"/>
    <property type="project" value="InterPro"/>
</dbReference>
<dbReference type="Gene3D" id="3.40.50.300">
    <property type="entry name" value="P-loop containing nucleotide triphosphate hydrolases"/>
    <property type="match status" value="1"/>
</dbReference>
<dbReference type="SMART" id="SM00382">
    <property type="entry name" value="AAA"/>
    <property type="match status" value="1"/>
</dbReference>
<evidence type="ECO:0000256" key="5">
    <source>
        <dbReference type="ARBA" id="ARBA00022741"/>
    </source>
</evidence>
<gene>
    <name evidence="13" type="ORF">HPB52_002199</name>
</gene>
<keyword evidence="8 9" id="KW-0472">Membrane</keyword>
<comment type="subcellular location">
    <subcellularLocation>
        <location evidence="1">Vacuole membrane</location>
        <topology evidence="1">Multi-pass membrane protein</topology>
    </subcellularLocation>
</comment>
<evidence type="ECO:0000313" key="13">
    <source>
        <dbReference type="EMBL" id="KAH7971681.1"/>
    </source>
</evidence>
<dbReference type="SUPFAM" id="SSF52540">
    <property type="entry name" value="P-loop containing nucleoside triphosphate hydrolases"/>
    <property type="match status" value="1"/>
</dbReference>
<evidence type="ECO:0000256" key="7">
    <source>
        <dbReference type="ARBA" id="ARBA00022989"/>
    </source>
</evidence>
<dbReference type="GO" id="GO:0140359">
    <property type="term" value="F:ABC-type transporter activity"/>
    <property type="evidence" value="ECO:0007669"/>
    <property type="project" value="InterPro"/>
</dbReference>
<dbReference type="GO" id="GO:0005524">
    <property type="term" value="F:ATP binding"/>
    <property type="evidence" value="ECO:0007669"/>
    <property type="project" value="UniProtKB-KW"/>
</dbReference>
<dbReference type="EMBL" id="JABSTV010001247">
    <property type="protein sequence ID" value="KAH7971681.1"/>
    <property type="molecule type" value="Genomic_DNA"/>
</dbReference>
<dbReference type="SUPFAM" id="SSF90123">
    <property type="entry name" value="ABC transporter transmembrane region"/>
    <property type="match status" value="1"/>
</dbReference>
<dbReference type="PROSITE" id="PS50929">
    <property type="entry name" value="ABC_TM1F"/>
    <property type="match status" value="1"/>
</dbReference>
<dbReference type="VEuPathDB" id="VectorBase:RSAN_049262"/>
<dbReference type="PROSITE" id="PS51257">
    <property type="entry name" value="PROKAR_LIPOPROTEIN"/>
    <property type="match status" value="1"/>
</dbReference>
<evidence type="ECO:0000256" key="2">
    <source>
        <dbReference type="ARBA" id="ARBA00022448"/>
    </source>
</evidence>
<evidence type="ECO:0000259" key="12">
    <source>
        <dbReference type="PROSITE" id="PS50929"/>
    </source>
</evidence>
<dbReference type="Pfam" id="PF00005">
    <property type="entry name" value="ABC_tran"/>
    <property type="match status" value="1"/>
</dbReference>
<keyword evidence="2" id="KW-0813">Transport</keyword>
<keyword evidence="5" id="KW-0547">Nucleotide-binding</keyword>
<evidence type="ECO:0000256" key="6">
    <source>
        <dbReference type="ARBA" id="ARBA00022840"/>
    </source>
</evidence>
<organism evidence="13 14">
    <name type="scientific">Rhipicephalus sanguineus</name>
    <name type="common">Brown dog tick</name>
    <name type="synonym">Ixodes sanguineus</name>
    <dbReference type="NCBI Taxonomy" id="34632"/>
    <lineage>
        <taxon>Eukaryota</taxon>
        <taxon>Metazoa</taxon>
        <taxon>Ecdysozoa</taxon>
        <taxon>Arthropoda</taxon>
        <taxon>Chelicerata</taxon>
        <taxon>Arachnida</taxon>
        <taxon>Acari</taxon>
        <taxon>Parasitiformes</taxon>
        <taxon>Ixodida</taxon>
        <taxon>Ixodoidea</taxon>
        <taxon>Ixodidae</taxon>
        <taxon>Rhipicephalinae</taxon>
        <taxon>Rhipicephalus</taxon>
        <taxon>Rhipicephalus</taxon>
    </lineage>
</organism>
<accession>A0A9D4Q944</accession>
<keyword evidence="7 9" id="KW-1133">Transmembrane helix</keyword>
<feature type="transmembrane region" description="Helical" evidence="9">
    <location>
        <begin position="197"/>
        <end position="220"/>
    </location>
</feature>
<proteinExistence type="predicted"/>
<dbReference type="PROSITE" id="PS50893">
    <property type="entry name" value="ABC_TRANSPORTER_2"/>
    <property type="match status" value="1"/>
</dbReference>